<accession>M5TUI9</accession>
<evidence type="ECO:0000313" key="2">
    <source>
        <dbReference type="Proteomes" id="UP000011885"/>
    </source>
</evidence>
<dbReference type="PATRIC" id="fig|1263870.3.peg.6084"/>
<dbReference type="EMBL" id="ANOH01000403">
    <property type="protein sequence ID" value="EMI52830.1"/>
    <property type="molecule type" value="Genomic_DNA"/>
</dbReference>
<comment type="caution">
    <text evidence="1">The sequence shown here is derived from an EMBL/GenBank/DDBJ whole genome shotgun (WGS) entry which is preliminary data.</text>
</comment>
<name>M5TUI9_9BACT</name>
<keyword evidence="2" id="KW-1185">Reference proteome</keyword>
<gene>
    <name evidence="1" type="ORF">RSSM_05742</name>
</gene>
<dbReference type="Proteomes" id="UP000011885">
    <property type="component" value="Unassembled WGS sequence"/>
</dbReference>
<evidence type="ECO:0000313" key="1">
    <source>
        <dbReference type="EMBL" id="EMI52830.1"/>
    </source>
</evidence>
<sequence length="54" mass="6179">MSERLSYFGFISNRTESSLAVPRSRGYPKQITGKRSCFDGSVRFSGRFDNGLRR</sequence>
<organism evidence="1 2">
    <name type="scientific">Rhodopirellula sallentina SM41</name>
    <dbReference type="NCBI Taxonomy" id="1263870"/>
    <lineage>
        <taxon>Bacteria</taxon>
        <taxon>Pseudomonadati</taxon>
        <taxon>Planctomycetota</taxon>
        <taxon>Planctomycetia</taxon>
        <taxon>Pirellulales</taxon>
        <taxon>Pirellulaceae</taxon>
        <taxon>Rhodopirellula</taxon>
    </lineage>
</organism>
<dbReference type="AlphaFoldDB" id="M5TUI9"/>
<proteinExistence type="predicted"/>
<protein>
    <submittedName>
        <fullName evidence="1">Uncharacterized protein</fullName>
    </submittedName>
</protein>
<reference evidence="1 2" key="1">
    <citation type="journal article" date="2013" name="Mar. Genomics">
        <title>Expression of sulfatases in Rhodopirellula baltica and the diversity of sulfatases in the genus Rhodopirellula.</title>
        <authorList>
            <person name="Wegner C.E."/>
            <person name="Richter-Heitmann T."/>
            <person name="Klindworth A."/>
            <person name="Klockow C."/>
            <person name="Richter M."/>
            <person name="Achstetter T."/>
            <person name="Glockner F.O."/>
            <person name="Harder J."/>
        </authorList>
    </citation>
    <scope>NUCLEOTIDE SEQUENCE [LARGE SCALE GENOMIC DNA]</scope>
    <source>
        <strain evidence="1 2">SM41</strain>
    </source>
</reference>